<keyword evidence="2" id="KW-0472">Membrane</keyword>
<dbReference type="HOGENOM" id="CLU_839385_0_0_1"/>
<evidence type="ECO:0000256" key="2">
    <source>
        <dbReference type="SAM" id="Phobius"/>
    </source>
</evidence>
<feature type="transmembrane region" description="Helical" evidence="2">
    <location>
        <begin position="186"/>
        <end position="209"/>
    </location>
</feature>
<evidence type="ECO:0000313" key="4">
    <source>
        <dbReference type="EMBL" id="KIW76382.1"/>
    </source>
</evidence>
<accession>A0A0D2EPX0</accession>
<evidence type="ECO:0000259" key="3">
    <source>
        <dbReference type="Pfam" id="PF04478"/>
    </source>
</evidence>
<dbReference type="Pfam" id="PF04478">
    <property type="entry name" value="Mid2"/>
    <property type="match status" value="1"/>
</dbReference>
<dbReference type="STRING" id="1442368.A0A0D2EPX0"/>
<dbReference type="InterPro" id="IPR007567">
    <property type="entry name" value="Mid2_dom"/>
</dbReference>
<dbReference type="RefSeq" id="XP_013280190.1">
    <property type="nucleotide sequence ID" value="XM_013424736.1"/>
</dbReference>
<dbReference type="GeneID" id="25310618"/>
<name>A0A0D2EPX0_9EURO</name>
<protein>
    <recommendedName>
        <fullName evidence="3">Mid2 domain-containing protein</fullName>
    </recommendedName>
</protein>
<organism evidence="4 5">
    <name type="scientific">Fonsecaea pedrosoi CBS 271.37</name>
    <dbReference type="NCBI Taxonomy" id="1442368"/>
    <lineage>
        <taxon>Eukaryota</taxon>
        <taxon>Fungi</taxon>
        <taxon>Dikarya</taxon>
        <taxon>Ascomycota</taxon>
        <taxon>Pezizomycotina</taxon>
        <taxon>Eurotiomycetes</taxon>
        <taxon>Chaetothyriomycetidae</taxon>
        <taxon>Chaetothyriales</taxon>
        <taxon>Herpotrichiellaceae</taxon>
        <taxon>Fonsecaea</taxon>
    </lineage>
</organism>
<gene>
    <name evidence="4" type="ORF">Z517_11128</name>
</gene>
<dbReference type="VEuPathDB" id="FungiDB:Z517_11128"/>
<keyword evidence="5" id="KW-1185">Reference proteome</keyword>
<feature type="region of interest" description="Disordered" evidence="1">
    <location>
        <begin position="134"/>
        <end position="156"/>
    </location>
</feature>
<evidence type="ECO:0000256" key="1">
    <source>
        <dbReference type="SAM" id="MobiDB-lite"/>
    </source>
</evidence>
<proteinExistence type="predicted"/>
<feature type="compositionally biased region" description="Polar residues" evidence="1">
    <location>
        <begin position="238"/>
        <end position="248"/>
    </location>
</feature>
<dbReference type="AlphaFoldDB" id="A0A0D2EPX0"/>
<dbReference type="Proteomes" id="UP000053029">
    <property type="component" value="Unassembled WGS sequence"/>
</dbReference>
<reference evidence="4 5" key="1">
    <citation type="submission" date="2015-01" db="EMBL/GenBank/DDBJ databases">
        <title>The Genome Sequence of Fonsecaea pedrosoi CBS 271.37.</title>
        <authorList>
            <consortium name="The Broad Institute Genomics Platform"/>
            <person name="Cuomo C."/>
            <person name="de Hoog S."/>
            <person name="Gorbushina A."/>
            <person name="Stielow B."/>
            <person name="Teixiera M."/>
            <person name="Abouelleil A."/>
            <person name="Chapman S.B."/>
            <person name="Priest M."/>
            <person name="Young S.K."/>
            <person name="Wortman J."/>
            <person name="Nusbaum C."/>
            <person name="Birren B."/>
        </authorList>
    </citation>
    <scope>NUCLEOTIDE SEQUENCE [LARGE SCALE GENOMIC DNA]</scope>
    <source>
        <strain evidence="4 5">CBS 271.37</strain>
    </source>
</reference>
<feature type="region of interest" description="Disordered" evidence="1">
    <location>
        <begin position="216"/>
        <end position="290"/>
    </location>
</feature>
<evidence type="ECO:0000313" key="5">
    <source>
        <dbReference type="Proteomes" id="UP000053029"/>
    </source>
</evidence>
<keyword evidence="2" id="KW-0812">Transmembrane</keyword>
<feature type="domain" description="Mid2" evidence="3">
    <location>
        <begin position="139"/>
        <end position="209"/>
    </location>
</feature>
<feature type="compositionally biased region" description="Polar residues" evidence="1">
    <location>
        <begin position="269"/>
        <end position="290"/>
    </location>
</feature>
<feature type="compositionally biased region" description="Low complexity" evidence="1">
    <location>
        <begin position="136"/>
        <end position="156"/>
    </location>
</feature>
<sequence>MSFVFPPPAPAEDPVANSASYGIGSSLAISWTDTNSTWSNATLVLMKNDGNNTCTLLNLGAAYCQAIQPSFSASDSHGFSWRVSTYDYPQYPTDTNPFYYLIMGAFDSSGLVNKFYSHGFFIYPPDSVPSVTYAGSTSSTTVTSTPDSSTTTTTTSSSITLSLTSSTIPSTTAGASSGLDTGTKTAIGVAVGLGIPLVIALIFIAFLFFKKRQNQPPAPDLAPATTGNEQISKHLSESSRNGSESWATTGMRYPSELSSGPIPIPQPHGWQSQNPQPYLSELSANRRSSQ</sequence>
<dbReference type="EMBL" id="KN846975">
    <property type="protein sequence ID" value="KIW76382.1"/>
    <property type="molecule type" value="Genomic_DNA"/>
</dbReference>
<keyword evidence="2" id="KW-1133">Transmembrane helix</keyword>